<dbReference type="NCBIfam" id="TIGR03860">
    <property type="entry name" value="FMN_nitrolo"/>
    <property type="match status" value="1"/>
</dbReference>
<evidence type="ECO:0000259" key="6">
    <source>
        <dbReference type="Pfam" id="PF00296"/>
    </source>
</evidence>
<keyword evidence="3 7" id="KW-0560">Oxidoreductase</keyword>
<sequence length="468" mass="53026">MTISKSLIINVYTNASPGSWRDPKDKTREFTRDIKSWINFAKLAEKGKIHAIFIADNLSFFDDYKGPGNYKLPAKIGAFSPRIDPAISITAMSSVTNNLGFGITFSTAVEHPYHFARRLASLDLLTNGRIGWNIVSSYLTSLGPNLLNGEALPEHDERYVKTEEYVDVVLKLLLSSWRDDAIKYDKKKGIFADPDLIRKINHKGKYLNVEGPGITEPTPQRFPVIFQAGTSTKGKLLAAKYAEVVFLDGRYDEGIKGDIKEIRRLAETYGRDPQSVKFIVGIRPTIGKTREELAFNKLEEAKKFKIPDYSEVVLSGISGIDLSIFEDDEEVNIAKVNEMATWTNTISKKVKKSKPTKRQLLDNFATINKNLIGTASEVANELERWVHDYDVDGFNLVVDSFPNDLESIVELLIPELQKRGIFHKDYTSSTLRENINHKEGQKFLREDHTAYKFKWGADKTKEEFESDL</sequence>
<dbReference type="PANTHER" id="PTHR30011">
    <property type="entry name" value="ALKANESULFONATE MONOOXYGENASE-RELATED"/>
    <property type="match status" value="1"/>
</dbReference>
<comment type="caution">
    <text evidence="7">The sequence shown here is derived from an EMBL/GenBank/DDBJ whole genome shotgun (WGS) entry which is preliminary data.</text>
</comment>
<feature type="domain" description="Luciferase-like" evidence="6">
    <location>
        <begin position="32"/>
        <end position="385"/>
    </location>
</feature>
<evidence type="ECO:0000256" key="2">
    <source>
        <dbReference type="ARBA" id="ARBA00022643"/>
    </source>
</evidence>
<reference evidence="7 8" key="1">
    <citation type="journal article" date="2012" name="Eukaryot. Cell">
        <title>Draft genome sequence of Wickerhamomyces ciferrii NRRL Y-1031 F-60-10.</title>
        <authorList>
            <person name="Schneider J."/>
            <person name="Andrea H."/>
            <person name="Blom J."/>
            <person name="Jaenicke S."/>
            <person name="Ruckert C."/>
            <person name="Schorsch C."/>
            <person name="Szczepanowski R."/>
            <person name="Farwick M."/>
            <person name="Goesmann A."/>
            <person name="Puhler A."/>
            <person name="Schaffer S."/>
            <person name="Tauch A."/>
            <person name="Kohler T."/>
            <person name="Brinkrolf K."/>
        </authorList>
    </citation>
    <scope>NUCLEOTIDE SEQUENCE [LARGE SCALE GENOMIC DNA]</scope>
    <source>
        <strain evidence="8">ATCC 14091 / BCRC 22168 / CBS 111 / JCM 3599 / NBRC 0793 / NRRL Y-1031 F-60-10</strain>
    </source>
</reference>
<keyword evidence="8" id="KW-1185">Reference proteome</keyword>
<keyword evidence="4 7" id="KW-0503">Monooxygenase</keyword>
<organism evidence="7 8">
    <name type="scientific">Wickerhamomyces ciferrii (strain ATCC 14091 / BCRC 22168 / CBS 111 / JCM 3599 / NBRC 0793 / NRRL Y-1031 F-60-10)</name>
    <name type="common">Yeast</name>
    <name type="synonym">Pichia ciferrii</name>
    <dbReference type="NCBI Taxonomy" id="1206466"/>
    <lineage>
        <taxon>Eukaryota</taxon>
        <taxon>Fungi</taxon>
        <taxon>Dikarya</taxon>
        <taxon>Ascomycota</taxon>
        <taxon>Saccharomycotina</taxon>
        <taxon>Saccharomycetes</taxon>
        <taxon>Phaffomycetales</taxon>
        <taxon>Wickerhamomycetaceae</taxon>
        <taxon>Wickerhamomyces</taxon>
    </lineage>
</organism>
<evidence type="ECO:0000256" key="3">
    <source>
        <dbReference type="ARBA" id="ARBA00023002"/>
    </source>
</evidence>
<dbReference type="InterPro" id="IPR011251">
    <property type="entry name" value="Luciferase-like_dom"/>
</dbReference>
<evidence type="ECO:0000313" key="8">
    <source>
        <dbReference type="Proteomes" id="UP000009328"/>
    </source>
</evidence>
<dbReference type="PIRSF" id="PIRSF000337">
    <property type="entry name" value="NTA_MOA"/>
    <property type="match status" value="1"/>
</dbReference>
<proteinExistence type="inferred from homology"/>
<keyword evidence="2" id="KW-0288">FMN</keyword>
<dbReference type="HOGENOM" id="CLU_022256_0_0_1"/>
<dbReference type="GO" id="GO:0016705">
    <property type="term" value="F:oxidoreductase activity, acting on paired donors, with incorporation or reduction of molecular oxygen"/>
    <property type="evidence" value="ECO:0007669"/>
    <property type="project" value="InterPro"/>
</dbReference>
<comment type="similarity">
    <text evidence="5">Belongs to the NtaA/SnaA/DszA monooxygenase family.</text>
</comment>
<dbReference type="eggNOG" id="ENOG502QSR6">
    <property type="taxonomic scope" value="Eukaryota"/>
</dbReference>
<dbReference type="InParanoid" id="K0KL56"/>
<dbReference type="PANTHER" id="PTHR30011:SF16">
    <property type="entry name" value="C2H2 FINGER DOMAIN TRANSCRIPTION FACTOR (EUROFUNG)-RELATED"/>
    <property type="match status" value="1"/>
</dbReference>
<evidence type="ECO:0000313" key="7">
    <source>
        <dbReference type="EMBL" id="CCH42917.1"/>
    </source>
</evidence>
<dbReference type="Proteomes" id="UP000009328">
    <property type="component" value="Unassembled WGS sequence"/>
</dbReference>
<dbReference type="STRING" id="1206466.K0KL56"/>
<dbReference type="Gene3D" id="3.20.20.30">
    <property type="entry name" value="Luciferase-like domain"/>
    <property type="match status" value="1"/>
</dbReference>
<dbReference type="InterPro" id="IPR016215">
    <property type="entry name" value="NTA_MOA"/>
</dbReference>
<dbReference type="GO" id="GO:0004497">
    <property type="term" value="F:monooxygenase activity"/>
    <property type="evidence" value="ECO:0007669"/>
    <property type="project" value="UniProtKB-KW"/>
</dbReference>
<dbReference type="EMBL" id="CAIF01000057">
    <property type="protein sequence ID" value="CCH42917.1"/>
    <property type="molecule type" value="Genomic_DNA"/>
</dbReference>
<evidence type="ECO:0000256" key="5">
    <source>
        <dbReference type="ARBA" id="ARBA00033748"/>
    </source>
</evidence>
<name>K0KL56_WICCF</name>
<protein>
    <submittedName>
        <fullName evidence="7">Nitrilotriacetate monooxygenase component A</fullName>
        <ecNumber evidence="7">1.14.13.-</ecNumber>
    </submittedName>
</protein>
<dbReference type="InterPro" id="IPR051260">
    <property type="entry name" value="Diverse_substr_monoxygenases"/>
</dbReference>
<dbReference type="Pfam" id="PF00296">
    <property type="entry name" value="Bac_luciferase"/>
    <property type="match status" value="1"/>
</dbReference>
<dbReference type="EC" id="1.14.13.-" evidence="7"/>
<dbReference type="AlphaFoldDB" id="K0KL56"/>
<evidence type="ECO:0000256" key="4">
    <source>
        <dbReference type="ARBA" id="ARBA00023033"/>
    </source>
</evidence>
<evidence type="ECO:0000256" key="1">
    <source>
        <dbReference type="ARBA" id="ARBA00022630"/>
    </source>
</evidence>
<dbReference type="SUPFAM" id="SSF51679">
    <property type="entry name" value="Bacterial luciferase-like"/>
    <property type="match status" value="1"/>
</dbReference>
<keyword evidence="1" id="KW-0285">Flavoprotein</keyword>
<dbReference type="InterPro" id="IPR036661">
    <property type="entry name" value="Luciferase-like_sf"/>
</dbReference>
<gene>
    <name evidence="7" type="ORF">BN7_2463</name>
</gene>
<accession>K0KL56</accession>